<dbReference type="Proteomes" id="UP000005297">
    <property type="component" value="Unassembled WGS sequence"/>
</dbReference>
<dbReference type="AlphaFoldDB" id="Q0F1M7"/>
<dbReference type="InParanoid" id="Q0F1M7"/>
<comment type="caution">
    <text evidence="1">The sequence shown here is derived from an EMBL/GenBank/DDBJ whole genome shotgun (WGS) entry which is preliminary data.</text>
</comment>
<gene>
    <name evidence="1" type="ORF">SPV1_10546</name>
</gene>
<dbReference type="EMBL" id="AATS01000003">
    <property type="protein sequence ID" value="EAU55164.1"/>
    <property type="molecule type" value="Genomic_DNA"/>
</dbReference>
<dbReference type="eggNOG" id="ENOG502ZJET">
    <property type="taxonomic scope" value="Bacteria"/>
</dbReference>
<dbReference type="HOGENOM" id="CLU_1260179_0_0_0"/>
<proteinExistence type="predicted"/>
<evidence type="ECO:0000313" key="1">
    <source>
        <dbReference type="EMBL" id="EAU55164.1"/>
    </source>
</evidence>
<sequence>MLMNDIAQNPDGKRYAAQMVELELGITDRLATAFMVEGQKTGANAYRFTGFRWENRYRLFDYGTFLNPVIYLEYEDLSSDTRYVMEMSGREDATPRVKARPRERVFESRLILGGELVDGLDLSFNWLNESDLDTGVTAFGYALGLNYRFDPRVMFGLELFGGTGDSDKGFTLDPSVTQHYLAPNIMLDVGNDISVKFGGAIGLTNVSQDIVRLALGYEF</sequence>
<keyword evidence="2" id="KW-1185">Reference proteome</keyword>
<organism evidence="1 2">
    <name type="scientific">Mariprofundus ferrooxydans PV-1</name>
    <dbReference type="NCBI Taxonomy" id="314345"/>
    <lineage>
        <taxon>Bacteria</taxon>
        <taxon>Pseudomonadati</taxon>
        <taxon>Pseudomonadota</taxon>
        <taxon>Candidatius Mariprofundia</taxon>
        <taxon>Mariprofundales</taxon>
        <taxon>Mariprofundaceae</taxon>
        <taxon>Mariprofundus</taxon>
    </lineage>
</organism>
<reference evidence="1 2" key="1">
    <citation type="submission" date="2006-09" db="EMBL/GenBank/DDBJ databases">
        <authorList>
            <person name="Emerson D."/>
            <person name="Ferriera S."/>
            <person name="Johnson J."/>
            <person name="Kravitz S."/>
            <person name="Halpern A."/>
            <person name="Remington K."/>
            <person name="Beeson K."/>
            <person name="Tran B."/>
            <person name="Rogers Y.-H."/>
            <person name="Friedman R."/>
            <person name="Venter J.C."/>
        </authorList>
    </citation>
    <scope>NUCLEOTIDE SEQUENCE [LARGE SCALE GENOMIC DNA]</scope>
    <source>
        <strain evidence="1 2">PV-1</strain>
    </source>
</reference>
<accession>Q0F1M7</accession>
<evidence type="ECO:0000313" key="2">
    <source>
        <dbReference type="Proteomes" id="UP000005297"/>
    </source>
</evidence>
<name>Q0F1M7_9PROT</name>
<protein>
    <submittedName>
        <fullName evidence="1">Uncharacterized protein</fullName>
    </submittedName>
</protein>